<dbReference type="EMBL" id="PKMF04001045">
    <property type="protein sequence ID" value="KAK7814955.1"/>
    <property type="molecule type" value="Genomic_DNA"/>
</dbReference>
<organism evidence="1 2">
    <name type="scientific">Quercus suber</name>
    <name type="common">Cork oak</name>
    <dbReference type="NCBI Taxonomy" id="58331"/>
    <lineage>
        <taxon>Eukaryota</taxon>
        <taxon>Viridiplantae</taxon>
        <taxon>Streptophyta</taxon>
        <taxon>Embryophyta</taxon>
        <taxon>Tracheophyta</taxon>
        <taxon>Spermatophyta</taxon>
        <taxon>Magnoliopsida</taxon>
        <taxon>eudicotyledons</taxon>
        <taxon>Gunneridae</taxon>
        <taxon>Pentapetalae</taxon>
        <taxon>rosids</taxon>
        <taxon>fabids</taxon>
        <taxon>Fagales</taxon>
        <taxon>Fagaceae</taxon>
        <taxon>Quercus</taxon>
    </lineage>
</organism>
<sequence>MYGKCEVLEDARNVFDGMLERAIMMFYKLRVDGASGLGTLGILVMVATCDDALVGLFGLWEVWWSAVSAVRGYEAMNFNSCGGFCSEPAE</sequence>
<reference evidence="1 2" key="1">
    <citation type="journal article" date="2018" name="Sci. Data">
        <title>The draft genome sequence of cork oak.</title>
        <authorList>
            <person name="Ramos A.M."/>
            <person name="Usie A."/>
            <person name="Barbosa P."/>
            <person name="Barros P.M."/>
            <person name="Capote T."/>
            <person name="Chaves I."/>
            <person name="Simoes F."/>
            <person name="Abreu I."/>
            <person name="Carrasquinho I."/>
            <person name="Faro C."/>
            <person name="Guimaraes J.B."/>
            <person name="Mendonca D."/>
            <person name="Nobrega F."/>
            <person name="Rodrigues L."/>
            <person name="Saibo N.J.M."/>
            <person name="Varela M.C."/>
            <person name="Egas C."/>
            <person name="Matos J."/>
            <person name="Miguel C.M."/>
            <person name="Oliveira M.M."/>
            <person name="Ricardo C.P."/>
            <person name="Goncalves S."/>
        </authorList>
    </citation>
    <scope>NUCLEOTIDE SEQUENCE [LARGE SCALE GENOMIC DNA]</scope>
    <source>
        <strain evidence="2">cv. HL8</strain>
    </source>
</reference>
<proteinExistence type="predicted"/>
<gene>
    <name evidence="1" type="ORF">CFP56_002363</name>
</gene>
<comment type="caution">
    <text evidence="1">The sequence shown here is derived from an EMBL/GenBank/DDBJ whole genome shotgun (WGS) entry which is preliminary data.</text>
</comment>
<dbReference type="Proteomes" id="UP000237347">
    <property type="component" value="Unassembled WGS sequence"/>
</dbReference>
<name>A0AAW0IK29_QUESU</name>
<keyword evidence="2" id="KW-1185">Reference proteome</keyword>
<evidence type="ECO:0000313" key="1">
    <source>
        <dbReference type="EMBL" id="KAK7814955.1"/>
    </source>
</evidence>
<protein>
    <submittedName>
        <fullName evidence="1">Uncharacterized protein</fullName>
    </submittedName>
</protein>
<evidence type="ECO:0000313" key="2">
    <source>
        <dbReference type="Proteomes" id="UP000237347"/>
    </source>
</evidence>
<dbReference type="AlphaFoldDB" id="A0AAW0IK29"/>
<accession>A0AAW0IK29</accession>